<comment type="caution">
    <text evidence="2">The sequence shown here is derived from an EMBL/GenBank/DDBJ whole genome shotgun (WGS) entry which is preliminary data.</text>
</comment>
<feature type="chain" id="PRO_5015924159" description="DUF4270 domain-containing protein" evidence="1">
    <location>
        <begin position="24"/>
        <end position="460"/>
    </location>
</feature>
<dbReference type="EMBL" id="QKTW01000020">
    <property type="protein sequence ID" value="PZF72014.1"/>
    <property type="molecule type" value="Genomic_DNA"/>
</dbReference>
<dbReference type="RefSeq" id="WP_110999827.1">
    <property type="nucleotide sequence ID" value="NZ_QKTW01000020.1"/>
</dbReference>
<protein>
    <recommendedName>
        <fullName evidence="4">DUF4270 domain-containing protein</fullName>
    </recommendedName>
</protein>
<sequence length="460" mass="50738">MKNRIWRTAAGAFAAIVALSATSCKENTIINSNLAPAVDNIKTFALDPNDISCLSKTVYDDSIVTSLNTSPVIAGLGTVNADPFFGVTNAGIYFNVIPPTSSYTFPVSRSSIDSVVLVLPYNFTWGDTNNTNRPQKFSVYRMTDTFSSTGYYYSFSRFGVDRSHLLGTVTTNINDLKNYVQLKDSSVTPHMRIKITDNDFIQKLMDSSSQYADYPTFLSWFKGLYVEPDTTSSATGTSLAYFELDGDSYYNTAGLLFYMQDSVVSQFGYNTTNCAHSTWVKRNYTGYPVAPYYSPSRTDDSIIMIQNEPGAAADIRITNIRHIDSVIGKSLINKAQILITKVDVGSSSIYTEPSRIRVTGIDDYGTYYFIADNYVGSSTSSTFIDGVAQSVTVGAFTVTQYSINFPRELQKALIQGRTNLHLLLNGTQTYPGAYRLIAGGKSNSNATYKLQINVIYSKID</sequence>
<keyword evidence="1" id="KW-0732">Signal</keyword>
<accession>A0A2W2AVM2</accession>
<evidence type="ECO:0000313" key="3">
    <source>
        <dbReference type="Proteomes" id="UP000248745"/>
    </source>
</evidence>
<dbReference type="OrthoDB" id="1466062at2"/>
<name>A0A2W2AVM2_9BACT</name>
<evidence type="ECO:0008006" key="4">
    <source>
        <dbReference type="Google" id="ProtNLM"/>
    </source>
</evidence>
<proteinExistence type="predicted"/>
<evidence type="ECO:0000313" key="2">
    <source>
        <dbReference type="EMBL" id="PZF72014.1"/>
    </source>
</evidence>
<keyword evidence="3" id="KW-1185">Reference proteome</keyword>
<feature type="signal peptide" evidence="1">
    <location>
        <begin position="1"/>
        <end position="23"/>
    </location>
</feature>
<reference evidence="2 3" key="1">
    <citation type="submission" date="2018-06" db="EMBL/GenBank/DDBJ databases">
        <title>Mucibacter soli gen. nov., sp. nov., a new member of the family Chitinophagaceae producing mucin.</title>
        <authorList>
            <person name="Kim M.-K."/>
            <person name="Park S."/>
            <person name="Kim T.-S."/>
            <person name="Joung Y."/>
            <person name="Han J.-H."/>
            <person name="Kim S.B."/>
        </authorList>
    </citation>
    <scope>NUCLEOTIDE SEQUENCE [LARGE SCALE GENOMIC DNA]</scope>
    <source>
        <strain evidence="2 3">R1-15</strain>
    </source>
</reference>
<gene>
    <name evidence="2" type="ORF">DN068_15375</name>
</gene>
<dbReference type="AlphaFoldDB" id="A0A2W2AVM2"/>
<evidence type="ECO:0000256" key="1">
    <source>
        <dbReference type="SAM" id="SignalP"/>
    </source>
</evidence>
<dbReference type="Proteomes" id="UP000248745">
    <property type="component" value="Unassembled WGS sequence"/>
</dbReference>
<dbReference type="PROSITE" id="PS51257">
    <property type="entry name" value="PROKAR_LIPOPROTEIN"/>
    <property type="match status" value="1"/>
</dbReference>
<organism evidence="2 3">
    <name type="scientific">Taibaiella soli</name>
    <dbReference type="NCBI Taxonomy" id="1649169"/>
    <lineage>
        <taxon>Bacteria</taxon>
        <taxon>Pseudomonadati</taxon>
        <taxon>Bacteroidota</taxon>
        <taxon>Chitinophagia</taxon>
        <taxon>Chitinophagales</taxon>
        <taxon>Chitinophagaceae</taxon>
        <taxon>Taibaiella</taxon>
    </lineage>
</organism>